<evidence type="ECO:0000313" key="3">
    <source>
        <dbReference type="Proteomes" id="UP001217089"/>
    </source>
</evidence>
<dbReference type="EMBL" id="JARBDR010000337">
    <property type="protein sequence ID" value="KAJ8315047.1"/>
    <property type="molecule type" value="Genomic_DNA"/>
</dbReference>
<proteinExistence type="predicted"/>
<gene>
    <name evidence="2" type="ORF">KUTeg_007197</name>
</gene>
<dbReference type="InterPro" id="IPR038980">
    <property type="entry name" value="ATM_plant"/>
</dbReference>
<name>A0ABQ9FEX0_TEGGR</name>
<dbReference type="PROSITE" id="PS51189">
    <property type="entry name" value="FAT"/>
    <property type="match status" value="1"/>
</dbReference>
<dbReference type="Proteomes" id="UP001217089">
    <property type="component" value="Unassembled WGS sequence"/>
</dbReference>
<dbReference type="InterPro" id="IPR014009">
    <property type="entry name" value="PIK_FAT"/>
</dbReference>
<dbReference type="PANTHER" id="PTHR37079">
    <property type="entry name" value="SERINE/THREONINE-PROTEIN KINASE ATM"/>
    <property type="match status" value="1"/>
</dbReference>
<reference evidence="2 3" key="1">
    <citation type="submission" date="2022-12" db="EMBL/GenBank/DDBJ databases">
        <title>Chromosome-level genome of Tegillarca granosa.</title>
        <authorList>
            <person name="Kim J."/>
        </authorList>
    </citation>
    <scope>NUCLEOTIDE SEQUENCE [LARGE SCALE GENOMIC DNA]</scope>
    <source>
        <strain evidence="2">Teg-2019</strain>
        <tissue evidence="2">Adductor muscle</tissue>
    </source>
</reference>
<dbReference type="PANTHER" id="PTHR37079:SF4">
    <property type="entry name" value="SERINE_THREONINE-PROTEIN KINASE ATM"/>
    <property type="match status" value="1"/>
</dbReference>
<evidence type="ECO:0000259" key="1">
    <source>
        <dbReference type="PROSITE" id="PS51189"/>
    </source>
</evidence>
<organism evidence="2 3">
    <name type="scientific">Tegillarca granosa</name>
    <name type="common">Malaysian cockle</name>
    <name type="synonym">Anadara granosa</name>
    <dbReference type="NCBI Taxonomy" id="220873"/>
    <lineage>
        <taxon>Eukaryota</taxon>
        <taxon>Metazoa</taxon>
        <taxon>Spiralia</taxon>
        <taxon>Lophotrochozoa</taxon>
        <taxon>Mollusca</taxon>
        <taxon>Bivalvia</taxon>
        <taxon>Autobranchia</taxon>
        <taxon>Pteriomorphia</taxon>
        <taxon>Arcoida</taxon>
        <taxon>Arcoidea</taxon>
        <taxon>Arcidae</taxon>
        <taxon>Tegillarca</taxon>
    </lineage>
</organism>
<comment type="caution">
    <text evidence="2">The sequence shown here is derived from an EMBL/GenBank/DDBJ whole genome shotgun (WGS) entry which is preliminary data.</text>
</comment>
<accession>A0ABQ9FEX0</accession>
<sequence length="552" mass="63319">MYCSAHFTAVLLTNSSQSESEGSSSSQEYMDDLRIDSLSSGSTDSTTSIQDLLLEAYQQIGDPDGLYGYGAGRLPDCMTRVKTYEHEGDWAKAVITYDIDISQTVTCPNIQILKVDSYMSEYTDTKKAVENFGAVHILDTCFEKLASTGQTEICPEIQELQYKNAWKTGQWTLDTNVCRNEEVLGFNQAIYLAISSLKDGHHSQAKTAVEAARNGFQETRIESPQCIYPVLSDLQCVSQITDFIRSDWMKAAEEDFEFLYPWDTIPLDDEQNKEFDFLEPTFSVRCSLLRMLYSKIAERAMSQLKDIHIDNMSLTRMLHGENTEAERLYPKVLSIYGDWLAETRSENPNVIMDQYLEKIAESEMEKLKQLGDVSKDRYYRTLLKQSDIDKEELKIMNEDRNKFLLKAVTNYIKCLKCGDKHDLRIFRLTSLWFNNSTLEEVNMEIEDCCQNIKSYKFLPLMYQLAARMDMKSTNYKFQDTLNKVIERAAVDHPYHTLFCVLALANAKKDTELLKTGQSAKRIQAAKNMIQKLRTGKTNVSDIVVNMEKLCEL</sequence>
<protein>
    <recommendedName>
        <fullName evidence="1">FAT domain-containing protein</fullName>
    </recommendedName>
</protein>
<feature type="domain" description="FAT" evidence="1">
    <location>
        <begin position="1"/>
        <end position="506"/>
    </location>
</feature>
<keyword evidence="3" id="KW-1185">Reference proteome</keyword>
<evidence type="ECO:0000313" key="2">
    <source>
        <dbReference type="EMBL" id="KAJ8315047.1"/>
    </source>
</evidence>